<dbReference type="RefSeq" id="WP_089759465.1">
    <property type="nucleotide sequence ID" value="NZ_FNGO01000007.1"/>
</dbReference>
<dbReference type="EMBL" id="FNGO01000007">
    <property type="protein sequence ID" value="SDL69362.1"/>
    <property type="molecule type" value="Genomic_DNA"/>
</dbReference>
<keyword evidence="2" id="KW-1185">Reference proteome</keyword>
<dbReference type="AlphaFoldDB" id="A0A1G9M4Z2"/>
<reference evidence="1 2" key="1">
    <citation type="submission" date="2016-10" db="EMBL/GenBank/DDBJ databases">
        <authorList>
            <person name="de Groot N.N."/>
        </authorList>
    </citation>
    <scope>NUCLEOTIDE SEQUENCE [LARGE SCALE GENOMIC DNA]</scope>
    <source>
        <strain evidence="1 2">SLAS-1</strain>
    </source>
</reference>
<proteinExistence type="predicted"/>
<gene>
    <name evidence="1" type="ORF">SAMN04488692_107112</name>
</gene>
<evidence type="ECO:0000313" key="1">
    <source>
        <dbReference type="EMBL" id="SDL69362.1"/>
    </source>
</evidence>
<name>A0A1G9M4Z2_9FIRM</name>
<protein>
    <recommendedName>
        <fullName evidence="3">PAS domain-containing protein</fullName>
    </recommendedName>
</protein>
<dbReference type="STRING" id="321763.SAMN04488692_107112"/>
<evidence type="ECO:0008006" key="3">
    <source>
        <dbReference type="Google" id="ProtNLM"/>
    </source>
</evidence>
<sequence length="85" mass="9786">MDVNSRQLLSDDYKISKEFLSFIDSIDENAAILDEEGKIIYINKAWMEFARSNDMDRDDYGPGEDYLKITKKAEGEDAKKAKKAE</sequence>
<evidence type="ECO:0000313" key="2">
    <source>
        <dbReference type="Proteomes" id="UP000199476"/>
    </source>
</evidence>
<organism evidence="1 2">
    <name type="scientific">Halarsenatibacter silvermanii</name>
    <dbReference type="NCBI Taxonomy" id="321763"/>
    <lineage>
        <taxon>Bacteria</taxon>
        <taxon>Bacillati</taxon>
        <taxon>Bacillota</taxon>
        <taxon>Clostridia</taxon>
        <taxon>Halanaerobiales</taxon>
        <taxon>Halarsenatibacteraceae</taxon>
        <taxon>Halarsenatibacter</taxon>
    </lineage>
</organism>
<accession>A0A1G9M4Z2</accession>
<dbReference type="Proteomes" id="UP000199476">
    <property type="component" value="Unassembled WGS sequence"/>
</dbReference>